<dbReference type="Pfam" id="PF14054">
    <property type="entry name" value="DUF4249"/>
    <property type="match status" value="1"/>
</dbReference>
<gene>
    <name evidence="1" type="ORF">PQG98_17355</name>
</gene>
<keyword evidence="2" id="KW-1185">Reference proteome</keyword>
<dbReference type="PROSITE" id="PS51257">
    <property type="entry name" value="PROKAR_LIPOPROTEIN"/>
    <property type="match status" value="1"/>
</dbReference>
<dbReference type="Proteomes" id="UP001215398">
    <property type="component" value="Unassembled WGS sequence"/>
</dbReference>
<proteinExistence type="predicted"/>
<sequence length="298" mass="34183">MKIQYYIISMFCLLLIGCNPKWDFDSELFEPQIVVEGWIENGQFPLVCLTQTKSLNNSIGENDLNDLAIRWAKVSVSDGTKTEILTGRINKNYIPPFIYTGSEIRGEVGKTYTLTVEYSGRTVTAETYIPQPVNLDRIEVDKCEDSDTLFQIRGYFQDDKTAHNYYKVFTRTLPDDTRFFAPFLGTFNDNIISEDMSEASISIYRGVHFITTEKHTPFYKRDETVMIKFAQMSEEGFLFWSDYENEVTNKKNPIFPNSSNLRSNVKGGLGVWCGYGVSNYTVNIAEELTKKDSASKER</sequence>
<protein>
    <submittedName>
        <fullName evidence="1">DUF4249 domain-containing protein</fullName>
    </submittedName>
</protein>
<comment type="caution">
    <text evidence="1">The sequence shown here is derived from an EMBL/GenBank/DDBJ whole genome shotgun (WGS) entry which is preliminary data.</text>
</comment>
<dbReference type="InterPro" id="IPR025345">
    <property type="entry name" value="DUF4249"/>
</dbReference>
<dbReference type="EMBL" id="JAQPYS010000086">
    <property type="protein sequence ID" value="MDC7138095.1"/>
    <property type="molecule type" value="Genomic_DNA"/>
</dbReference>
<name>A0ABT5HCS5_9BACE</name>
<organism evidence="1 2">
    <name type="scientific">Bacteroides zhangwenhongii</name>
    <dbReference type="NCBI Taxonomy" id="2650157"/>
    <lineage>
        <taxon>Bacteria</taxon>
        <taxon>Pseudomonadati</taxon>
        <taxon>Bacteroidota</taxon>
        <taxon>Bacteroidia</taxon>
        <taxon>Bacteroidales</taxon>
        <taxon>Bacteroidaceae</taxon>
        <taxon>Bacteroides</taxon>
    </lineage>
</organism>
<accession>A0ABT5HCS5</accession>
<dbReference type="RefSeq" id="WP_143865165.1">
    <property type="nucleotide sequence ID" value="NZ_CP059856.1"/>
</dbReference>
<evidence type="ECO:0000313" key="1">
    <source>
        <dbReference type="EMBL" id="MDC7138095.1"/>
    </source>
</evidence>
<evidence type="ECO:0000313" key="2">
    <source>
        <dbReference type="Proteomes" id="UP001215398"/>
    </source>
</evidence>
<reference evidence="1 2" key="1">
    <citation type="submission" date="2023-01" db="EMBL/GenBank/DDBJ databases">
        <title>Exploring GABA producing Bacteroides strains toward improving mental health.</title>
        <authorList>
            <person name="Yousuf B."/>
            <person name="Bouhlel N.E."/>
            <person name="Mottawea W."/>
            <person name="Hammami R."/>
        </authorList>
    </citation>
    <scope>NUCLEOTIDE SEQUENCE [LARGE SCALE GENOMIC DNA]</scope>
    <source>
        <strain evidence="1 2">UO.H1054</strain>
    </source>
</reference>